<keyword evidence="9" id="KW-1185">Reference proteome</keyword>
<evidence type="ECO:0000256" key="5">
    <source>
        <dbReference type="ARBA" id="ARBA00047317"/>
    </source>
</evidence>
<comment type="function">
    <text evidence="1 6">Catalyzes the insertion of molybdate into adenylated molybdopterin with the concomitant release of AMP.</text>
</comment>
<dbReference type="NCBIfam" id="TIGR00177">
    <property type="entry name" value="molyb_syn"/>
    <property type="match status" value="1"/>
</dbReference>
<gene>
    <name evidence="8" type="ORF">SAMN04488518_107295</name>
</gene>
<proteinExistence type="inferred from homology"/>
<dbReference type="SUPFAM" id="SSF63867">
    <property type="entry name" value="MoeA C-terminal domain-like"/>
    <property type="match status" value="1"/>
</dbReference>
<comment type="cofactor">
    <cofactor evidence="6">
        <name>Mg(2+)</name>
        <dbReference type="ChEBI" id="CHEBI:18420"/>
    </cofactor>
</comment>
<dbReference type="EC" id="2.10.1.1" evidence="6"/>
<dbReference type="Pfam" id="PF00994">
    <property type="entry name" value="MoCF_biosynth"/>
    <property type="match status" value="1"/>
</dbReference>
<dbReference type="NCBIfam" id="NF045515">
    <property type="entry name" value="Glp_gephyrin"/>
    <property type="match status" value="1"/>
</dbReference>
<evidence type="ECO:0000313" key="8">
    <source>
        <dbReference type="EMBL" id="SFK66766.1"/>
    </source>
</evidence>
<dbReference type="InterPro" id="IPR036135">
    <property type="entry name" value="MoeA_linker/N_sf"/>
</dbReference>
<organism evidence="8 9">
    <name type="scientific">Pseudovibrio ascidiaceicola</name>
    <dbReference type="NCBI Taxonomy" id="285279"/>
    <lineage>
        <taxon>Bacteria</taxon>
        <taxon>Pseudomonadati</taxon>
        <taxon>Pseudomonadota</taxon>
        <taxon>Alphaproteobacteria</taxon>
        <taxon>Hyphomicrobiales</taxon>
        <taxon>Stappiaceae</taxon>
        <taxon>Pseudovibrio</taxon>
    </lineage>
</organism>
<comment type="pathway">
    <text evidence="2 6">Cofactor biosynthesis; molybdopterin biosynthesis.</text>
</comment>
<comment type="similarity">
    <text evidence="3 6">Belongs to the MoeA family.</text>
</comment>
<dbReference type="SUPFAM" id="SSF53218">
    <property type="entry name" value="Molybdenum cofactor biosynthesis proteins"/>
    <property type="match status" value="1"/>
</dbReference>
<evidence type="ECO:0000313" key="9">
    <source>
        <dbReference type="Proteomes" id="UP000199598"/>
    </source>
</evidence>
<dbReference type="EMBL" id="FOSK01000007">
    <property type="protein sequence ID" value="SFK66766.1"/>
    <property type="molecule type" value="Genomic_DNA"/>
</dbReference>
<evidence type="ECO:0000256" key="6">
    <source>
        <dbReference type="RuleBase" id="RU365090"/>
    </source>
</evidence>
<dbReference type="Pfam" id="PF03454">
    <property type="entry name" value="MoeA_C"/>
    <property type="match status" value="1"/>
</dbReference>
<evidence type="ECO:0000256" key="4">
    <source>
        <dbReference type="ARBA" id="ARBA00023150"/>
    </source>
</evidence>
<evidence type="ECO:0000256" key="1">
    <source>
        <dbReference type="ARBA" id="ARBA00002901"/>
    </source>
</evidence>
<dbReference type="PANTHER" id="PTHR10192:SF5">
    <property type="entry name" value="GEPHYRIN"/>
    <property type="match status" value="1"/>
</dbReference>
<name>A0A1I4BFP0_9HYPH</name>
<evidence type="ECO:0000259" key="7">
    <source>
        <dbReference type="SMART" id="SM00852"/>
    </source>
</evidence>
<evidence type="ECO:0000256" key="3">
    <source>
        <dbReference type="ARBA" id="ARBA00010763"/>
    </source>
</evidence>
<dbReference type="Pfam" id="PF03453">
    <property type="entry name" value="MoeA_N"/>
    <property type="match status" value="1"/>
</dbReference>
<keyword evidence="6" id="KW-0500">Molybdenum</keyword>
<dbReference type="CDD" id="cd00887">
    <property type="entry name" value="MoeA"/>
    <property type="match status" value="1"/>
</dbReference>
<dbReference type="RefSeq" id="WP_093520695.1">
    <property type="nucleotide sequence ID" value="NZ_FOSK01000007.1"/>
</dbReference>
<comment type="catalytic activity">
    <reaction evidence="5">
        <text>adenylyl-molybdopterin + molybdate = Mo-molybdopterin + AMP + H(+)</text>
        <dbReference type="Rhea" id="RHEA:35047"/>
        <dbReference type="ChEBI" id="CHEBI:15378"/>
        <dbReference type="ChEBI" id="CHEBI:36264"/>
        <dbReference type="ChEBI" id="CHEBI:62727"/>
        <dbReference type="ChEBI" id="CHEBI:71302"/>
        <dbReference type="ChEBI" id="CHEBI:456215"/>
        <dbReference type="EC" id="2.10.1.1"/>
    </reaction>
</comment>
<dbReference type="InterPro" id="IPR036425">
    <property type="entry name" value="MoaB/Mog-like_dom_sf"/>
</dbReference>
<reference evidence="8 9" key="1">
    <citation type="submission" date="2016-10" db="EMBL/GenBank/DDBJ databases">
        <authorList>
            <person name="Varghese N."/>
            <person name="Submissions S."/>
        </authorList>
    </citation>
    <scope>NUCLEOTIDE SEQUENCE [LARGE SCALE GENOMIC DNA]</scope>
    <source>
        <strain evidence="8 9">DSM 16392</strain>
    </source>
</reference>
<keyword evidence="6" id="KW-0808">Transferase</keyword>
<dbReference type="SUPFAM" id="SSF63882">
    <property type="entry name" value="MoeA N-terminal region -like"/>
    <property type="match status" value="1"/>
</dbReference>
<dbReference type="Proteomes" id="UP000199598">
    <property type="component" value="Unassembled WGS sequence"/>
</dbReference>
<dbReference type="InterPro" id="IPR001453">
    <property type="entry name" value="MoaB/Mog_dom"/>
</dbReference>
<dbReference type="InterPro" id="IPR038987">
    <property type="entry name" value="MoeA-like"/>
</dbReference>
<evidence type="ECO:0000256" key="2">
    <source>
        <dbReference type="ARBA" id="ARBA00005046"/>
    </source>
</evidence>
<keyword evidence="4 6" id="KW-0501">Molybdenum cofactor biosynthesis</keyword>
<dbReference type="InterPro" id="IPR036688">
    <property type="entry name" value="MoeA_C_domain_IV_sf"/>
</dbReference>
<dbReference type="InterPro" id="IPR005111">
    <property type="entry name" value="MoeA_C_domain_IV"/>
</dbReference>
<comment type="caution">
    <text evidence="8">The sequence shown here is derived from an EMBL/GenBank/DDBJ whole genome shotgun (WGS) entry which is preliminary data.</text>
</comment>
<protein>
    <recommendedName>
        <fullName evidence="6">Molybdopterin molybdenumtransferase</fullName>
        <ecNumber evidence="6">2.10.1.1</ecNumber>
    </recommendedName>
</protein>
<keyword evidence="6" id="KW-0479">Metal-binding</keyword>
<dbReference type="PANTHER" id="PTHR10192">
    <property type="entry name" value="MOLYBDOPTERIN BIOSYNTHESIS PROTEIN"/>
    <property type="match status" value="1"/>
</dbReference>
<dbReference type="InterPro" id="IPR005110">
    <property type="entry name" value="MoeA_linker/N"/>
</dbReference>
<sequence length="412" mass="43980">MNTKTPSLSFDEALSHLRGLGRCKVTAEETSLYEAYGRVLAEDIIATCDLPPLDNSAMDGYAIAQGGSEQTSFAVVMEIFAGSMPETSLKAGEAARIFTGAPVPEGADFVVPQEDCSESESGGGRHVKLSRSYPIGCNIRRKGEDQTKGAPIVKAGTVLRPQEIAAAASIGIGQLQTYRRLKVGVFSTGNELIRPGTARKDGQIFDANHFLLRGMLANLPVELVDLGILADQRDVVEAALEAASKDCDVILTSGGAGGGDKDFVSTTLSKLGKTTFWHLAVKPGRPFMVGELPDCVFIGLPGNPVAATVAFAFLARPLIEALAGADFIEAPRQYIAADFEISDRKAGRREFLRGRRVTENGALKLTKYHSDGSALLSSLTFADGFIELTEDMTSVREGDLVPFISFDEIGLR</sequence>
<dbReference type="Gene3D" id="3.40.980.10">
    <property type="entry name" value="MoaB/Mog-like domain"/>
    <property type="match status" value="1"/>
</dbReference>
<keyword evidence="6" id="KW-0460">Magnesium</keyword>
<dbReference type="SMART" id="SM00852">
    <property type="entry name" value="MoCF_biosynth"/>
    <property type="match status" value="1"/>
</dbReference>
<dbReference type="Gene3D" id="3.90.105.10">
    <property type="entry name" value="Molybdopterin biosynthesis moea protein, domain 2"/>
    <property type="match status" value="1"/>
</dbReference>
<accession>A0A1I4BFP0</accession>
<feature type="domain" description="MoaB/Mog" evidence="7">
    <location>
        <begin position="184"/>
        <end position="321"/>
    </location>
</feature>
<dbReference type="Gene3D" id="2.170.190.11">
    <property type="entry name" value="Molybdopterin biosynthesis moea protein, domain 3"/>
    <property type="match status" value="1"/>
</dbReference>
<dbReference type="Gene3D" id="2.40.340.10">
    <property type="entry name" value="MoeA, C-terminal, domain IV"/>
    <property type="match status" value="1"/>
</dbReference>